<evidence type="ECO:0000256" key="6">
    <source>
        <dbReference type="ARBA" id="ARBA00022989"/>
    </source>
</evidence>
<evidence type="ECO:0000256" key="2">
    <source>
        <dbReference type="ARBA" id="ARBA00022448"/>
    </source>
</evidence>
<dbReference type="Proteomes" id="UP000269692">
    <property type="component" value="Unassembled WGS sequence"/>
</dbReference>
<evidence type="ECO:0000256" key="3">
    <source>
        <dbReference type="ARBA" id="ARBA00022475"/>
    </source>
</evidence>
<gene>
    <name evidence="11" type="ORF">D9R14_12370</name>
</gene>
<dbReference type="RefSeq" id="WP_121623640.1">
    <property type="nucleotide sequence ID" value="NZ_JACIIW010000009.1"/>
</dbReference>
<keyword evidence="2 9" id="KW-0813">Transport</keyword>
<evidence type="ECO:0000256" key="1">
    <source>
        <dbReference type="ARBA" id="ARBA00004429"/>
    </source>
</evidence>
<evidence type="ECO:0000256" key="4">
    <source>
        <dbReference type="ARBA" id="ARBA00022519"/>
    </source>
</evidence>
<comment type="subunit">
    <text evidence="9">The complex comprises the extracytoplasmic solute receptor protein and the two transmembrane proteins.</text>
</comment>
<dbReference type="Pfam" id="PF04290">
    <property type="entry name" value="DctQ"/>
    <property type="match status" value="1"/>
</dbReference>
<accession>A0A3L7ADY1</accession>
<comment type="caution">
    <text evidence="11">The sequence shown here is derived from an EMBL/GenBank/DDBJ whole genome shotgun (WGS) entry which is preliminary data.</text>
</comment>
<dbReference type="AlphaFoldDB" id="A0A3L7ADY1"/>
<dbReference type="GO" id="GO:0005886">
    <property type="term" value="C:plasma membrane"/>
    <property type="evidence" value="ECO:0007669"/>
    <property type="project" value="UniProtKB-SubCell"/>
</dbReference>
<protein>
    <recommendedName>
        <fullName evidence="9">TRAP transporter small permease protein</fullName>
    </recommendedName>
</protein>
<evidence type="ECO:0000313" key="11">
    <source>
        <dbReference type="EMBL" id="RLP78174.1"/>
    </source>
</evidence>
<dbReference type="InterPro" id="IPR055348">
    <property type="entry name" value="DctQ"/>
</dbReference>
<feature type="transmembrane region" description="Helical" evidence="9">
    <location>
        <begin position="133"/>
        <end position="152"/>
    </location>
</feature>
<evidence type="ECO:0000256" key="8">
    <source>
        <dbReference type="ARBA" id="ARBA00038436"/>
    </source>
</evidence>
<organism evidence="11 12">
    <name type="scientific">Xanthobacter tagetidis</name>
    <dbReference type="NCBI Taxonomy" id="60216"/>
    <lineage>
        <taxon>Bacteria</taxon>
        <taxon>Pseudomonadati</taxon>
        <taxon>Pseudomonadota</taxon>
        <taxon>Alphaproteobacteria</taxon>
        <taxon>Hyphomicrobiales</taxon>
        <taxon>Xanthobacteraceae</taxon>
        <taxon>Xanthobacter</taxon>
    </lineage>
</organism>
<comment type="similarity">
    <text evidence="8 9">Belongs to the TRAP transporter small permease family.</text>
</comment>
<keyword evidence="7 9" id="KW-0472">Membrane</keyword>
<name>A0A3L7ADY1_9HYPH</name>
<dbReference type="PROSITE" id="PS51257">
    <property type="entry name" value="PROKAR_LIPOPROTEIN"/>
    <property type="match status" value="1"/>
</dbReference>
<dbReference type="GO" id="GO:0022857">
    <property type="term" value="F:transmembrane transporter activity"/>
    <property type="evidence" value="ECO:0007669"/>
    <property type="project" value="UniProtKB-UniRule"/>
</dbReference>
<dbReference type="EMBL" id="RCTF01000009">
    <property type="protein sequence ID" value="RLP78174.1"/>
    <property type="molecule type" value="Genomic_DNA"/>
</dbReference>
<dbReference type="GO" id="GO:0015740">
    <property type="term" value="P:C4-dicarboxylate transport"/>
    <property type="evidence" value="ECO:0007669"/>
    <property type="project" value="TreeGrafter"/>
</dbReference>
<dbReference type="InterPro" id="IPR007387">
    <property type="entry name" value="TRAP_DctQ"/>
</dbReference>
<comment type="subcellular location">
    <subcellularLocation>
        <location evidence="1 9">Cell inner membrane</location>
        <topology evidence="1 9">Multi-pass membrane protein</topology>
    </subcellularLocation>
</comment>
<sequence>MLKLLDRVIGWISLAAAVLAIAGLACVFVSVTWEVIARSVFGHATIWSNEFSIYGVIAIAFLGAGYVLRLNGHLEVDLITSRLSPRLRNGLGAATDLVAAVFCAMVLWSGISFVELSQILGAVSVGELRIPLWIPQSIIPVSFCVLMLEFLARSLVRLGLVHREAAPVAADPVLPV</sequence>
<feature type="transmembrane region" description="Helical" evidence="9">
    <location>
        <begin position="51"/>
        <end position="70"/>
    </location>
</feature>
<reference evidence="11 12" key="1">
    <citation type="submission" date="2018-10" db="EMBL/GenBank/DDBJ databases">
        <title>Xanthobacter tagetidis genome sequencing and assembly.</title>
        <authorList>
            <person name="Maclea K.S."/>
            <person name="Goen A.E."/>
            <person name="Fatima S.A."/>
        </authorList>
    </citation>
    <scope>NUCLEOTIDE SEQUENCE [LARGE SCALE GENOMIC DNA]</scope>
    <source>
        <strain evidence="11 12">ATCC 700314</strain>
    </source>
</reference>
<dbReference type="PANTHER" id="PTHR35011">
    <property type="entry name" value="2,3-DIKETO-L-GULONATE TRAP TRANSPORTER SMALL PERMEASE PROTEIN YIAM"/>
    <property type="match status" value="1"/>
</dbReference>
<dbReference type="PANTHER" id="PTHR35011:SF10">
    <property type="entry name" value="TRAP TRANSPORTER SMALL PERMEASE PROTEIN"/>
    <property type="match status" value="1"/>
</dbReference>
<proteinExistence type="inferred from homology"/>
<dbReference type="OrthoDB" id="8030921at2"/>
<evidence type="ECO:0000313" key="12">
    <source>
        <dbReference type="Proteomes" id="UP000269692"/>
    </source>
</evidence>
<keyword evidence="3" id="KW-1003">Cell membrane</keyword>
<keyword evidence="5 9" id="KW-0812">Transmembrane</keyword>
<keyword evidence="4 9" id="KW-0997">Cell inner membrane</keyword>
<evidence type="ECO:0000259" key="10">
    <source>
        <dbReference type="Pfam" id="PF04290"/>
    </source>
</evidence>
<feature type="domain" description="Tripartite ATP-independent periplasmic transporters DctQ component" evidence="10">
    <location>
        <begin position="28"/>
        <end position="157"/>
    </location>
</feature>
<feature type="transmembrane region" description="Helical" evidence="9">
    <location>
        <begin position="12"/>
        <end position="31"/>
    </location>
</feature>
<keyword evidence="6 9" id="KW-1133">Transmembrane helix</keyword>
<comment type="function">
    <text evidence="9">Part of the tripartite ATP-independent periplasmic (TRAP) transport system.</text>
</comment>
<feature type="transmembrane region" description="Helical" evidence="9">
    <location>
        <begin position="91"/>
        <end position="113"/>
    </location>
</feature>
<evidence type="ECO:0000256" key="5">
    <source>
        <dbReference type="ARBA" id="ARBA00022692"/>
    </source>
</evidence>
<evidence type="ECO:0000256" key="7">
    <source>
        <dbReference type="ARBA" id="ARBA00023136"/>
    </source>
</evidence>
<keyword evidence="12" id="KW-1185">Reference proteome</keyword>
<evidence type="ECO:0000256" key="9">
    <source>
        <dbReference type="RuleBase" id="RU369079"/>
    </source>
</evidence>